<evidence type="ECO:0000313" key="7">
    <source>
        <dbReference type="Proteomes" id="UP000017813"/>
    </source>
</evidence>
<evidence type="ECO:0000259" key="5">
    <source>
        <dbReference type="PROSITE" id="PS50850"/>
    </source>
</evidence>
<evidence type="ECO:0000256" key="2">
    <source>
        <dbReference type="ARBA" id="ARBA00022989"/>
    </source>
</evidence>
<feature type="domain" description="Major facilitator superfamily (MFS) profile" evidence="5">
    <location>
        <begin position="13"/>
        <end position="207"/>
    </location>
</feature>
<evidence type="ECO:0000313" key="6">
    <source>
        <dbReference type="EMBL" id="EFG30360.1"/>
    </source>
</evidence>
<feature type="transmembrane region" description="Helical" evidence="4">
    <location>
        <begin position="121"/>
        <end position="142"/>
    </location>
</feature>
<dbReference type="Proteomes" id="UP000017813">
    <property type="component" value="Unassembled WGS sequence"/>
</dbReference>
<dbReference type="NCBIfam" id="NF037959">
    <property type="entry name" value="MFS_SpdSyn"/>
    <property type="match status" value="1"/>
</dbReference>
<dbReference type="eggNOG" id="COG4262">
    <property type="taxonomic scope" value="Bacteria"/>
</dbReference>
<dbReference type="EMBL" id="ADCY02000052">
    <property type="protein sequence ID" value="EFG30360.1"/>
    <property type="molecule type" value="Genomic_DNA"/>
</dbReference>
<sequence>MMNQSNRINQTNMLGILAIIFFLSGMAALIYQVTWQRLLFTGFGVDITSITVIISIFMIGLGVGAYYGGRIADFYSKRILWIFCLFELLIGLFGAMSYWLITWLGQVLLHADLWGVALGNLTLLLLPTFLMGSTLPLLTCFFNQYIENIGESIGLLYFINTMGAAFGSVLCGFILFNYLTIPQTLWLAASVNLLISCSVFILYVRKS</sequence>
<evidence type="ECO:0000256" key="1">
    <source>
        <dbReference type="ARBA" id="ARBA00022692"/>
    </source>
</evidence>
<evidence type="ECO:0000256" key="3">
    <source>
        <dbReference type="ARBA" id="ARBA00023136"/>
    </source>
</evidence>
<dbReference type="SUPFAM" id="SSF103473">
    <property type="entry name" value="MFS general substrate transporter"/>
    <property type="match status" value="1"/>
</dbReference>
<dbReference type="STRING" id="641147.HMPREF9021_01857"/>
<feature type="transmembrane region" description="Helical" evidence="4">
    <location>
        <begin position="79"/>
        <end position="101"/>
    </location>
</feature>
<dbReference type="Gene3D" id="1.20.1250.20">
    <property type="entry name" value="MFS general substrate transporter like domains"/>
    <property type="match status" value="1"/>
</dbReference>
<gene>
    <name evidence="6" type="ORF">HMPREF9021_01857</name>
</gene>
<dbReference type="HOGENOM" id="CLU_093500_0_0_4"/>
<keyword evidence="7" id="KW-1185">Reference proteome</keyword>
<feature type="transmembrane region" description="Helical" evidence="4">
    <location>
        <begin position="185"/>
        <end position="204"/>
    </location>
</feature>
<protein>
    <recommendedName>
        <fullName evidence="5">Major facilitator superfamily (MFS) profile domain-containing protein</fullName>
    </recommendedName>
</protein>
<comment type="caution">
    <text evidence="6">The sequence shown here is derived from an EMBL/GenBank/DDBJ whole genome shotgun (WGS) entry which is preliminary data.</text>
</comment>
<feature type="transmembrane region" description="Helical" evidence="4">
    <location>
        <begin position="47"/>
        <end position="67"/>
    </location>
</feature>
<keyword evidence="1 4" id="KW-0812">Transmembrane</keyword>
<keyword evidence="2 4" id="KW-1133">Transmembrane helix</keyword>
<name>V9HLA5_9NEIS</name>
<accession>V9HLA5</accession>
<dbReference type="KEGG" id="smur:BWP33_11840"/>
<proteinExistence type="predicted"/>
<evidence type="ECO:0000256" key="4">
    <source>
        <dbReference type="SAM" id="Phobius"/>
    </source>
</evidence>
<reference evidence="6 7" key="1">
    <citation type="submission" date="2010-03" db="EMBL/GenBank/DDBJ databases">
        <authorList>
            <consortium name="The Broad Institute Genome Sequencing Platform"/>
            <person name="Ward D."/>
            <person name="Earl A."/>
            <person name="Feldgarden M."/>
            <person name="Gevers D."/>
            <person name="Young S."/>
            <person name="Zeng Q."/>
            <person name="Koehrsen M."/>
            <person name="Alvarado L."/>
            <person name="Berlin A.M."/>
            <person name="Borenstein D."/>
            <person name="Chapman S.B."/>
            <person name="Chen Z."/>
            <person name="Engels R."/>
            <person name="Freedman E."/>
            <person name="Gellesch M."/>
            <person name="Goldberg J."/>
            <person name="Griggs A."/>
            <person name="Gujja S."/>
            <person name="Heilman E.R."/>
            <person name="Heiman D.I."/>
            <person name="Hepburn T.A."/>
            <person name="Howarth C."/>
            <person name="Jen D."/>
            <person name="Larson L."/>
            <person name="Mehta T."/>
            <person name="Park D."/>
            <person name="Pearson M."/>
            <person name="Richards J."/>
            <person name="Roberts A."/>
            <person name="Saif S."/>
            <person name="Shea T.D."/>
            <person name="Shenoy N."/>
            <person name="Sisk P."/>
            <person name="Stolte C."/>
            <person name="Sykes S.N."/>
            <person name="Walk T."/>
            <person name="White J."/>
            <person name="Yandava C."/>
            <person name="Izard J."/>
            <person name="Baranova O.V."/>
            <person name="Blanton J.M."/>
            <person name="Tanner A.C."/>
            <person name="Dewhirst F."/>
            <person name="Haas B."/>
            <person name="Nusbaum C."/>
            <person name="Birren B."/>
        </authorList>
    </citation>
    <scope>NUCLEOTIDE SEQUENCE [LARGE SCALE GENOMIC DNA]</scope>
    <source>
        <strain evidence="6 7">ATCC 29453</strain>
    </source>
</reference>
<dbReference type="GO" id="GO:0022857">
    <property type="term" value="F:transmembrane transporter activity"/>
    <property type="evidence" value="ECO:0007669"/>
    <property type="project" value="InterPro"/>
</dbReference>
<dbReference type="InterPro" id="IPR036259">
    <property type="entry name" value="MFS_trans_sf"/>
</dbReference>
<feature type="transmembrane region" description="Helical" evidence="4">
    <location>
        <begin position="154"/>
        <end position="179"/>
    </location>
</feature>
<dbReference type="InterPro" id="IPR020846">
    <property type="entry name" value="MFS_dom"/>
</dbReference>
<dbReference type="RefSeq" id="WP_002642737.1">
    <property type="nucleotide sequence ID" value="NZ_CP019448.1"/>
</dbReference>
<dbReference type="AlphaFoldDB" id="V9HLA5"/>
<reference evidence="6 7" key="2">
    <citation type="submission" date="2011-10" db="EMBL/GenBank/DDBJ databases">
        <title>The Genome Sequence of Simonsiella muelleri ATCC 29453.</title>
        <authorList>
            <consortium name="The Broad Institute Genome Sequencing Platform"/>
            <consortium name="The Broad Institute Genome Sequencing Center for Infectious Disease"/>
            <person name="Earl A."/>
            <person name="Ward D."/>
            <person name="Feldgarden M."/>
            <person name="Gevers D."/>
            <person name="Izard J."/>
            <person name="Baranova O.V."/>
            <person name="Blanton J.M."/>
            <person name="Tanner A.C."/>
            <person name="Dewhirst F."/>
            <person name="Young S.K."/>
            <person name="Zeng Q."/>
            <person name="Gargeya S."/>
            <person name="Fitzgerald M."/>
            <person name="Haas B."/>
            <person name="Abouelleil A."/>
            <person name="Alvarado L."/>
            <person name="Arachchi H.M."/>
            <person name="Berlin A."/>
            <person name="Brown A."/>
            <person name="Chapman S.B."/>
            <person name="Chen Z."/>
            <person name="Dunbar C."/>
            <person name="Freedman E."/>
            <person name="Gearin G."/>
            <person name="Goldberg J."/>
            <person name="Griggs A."/>
            <person name="Gujja S."/>
            <person name="Heiman D."/>
            <person name="Howarth C."/>
            <person name="Larson L."/>
            <person name="Lui A."/>
            <person name="MacDonald P.J.P."/>
            <person name="Montmayeur A."/>
            <person name="Murphy C."/>
            <person name="Neiman D."/>
            <person name="Pearson M."/>
            <person name="Priest M."/>
            <person name="Roberts A."/>
            <person name="Saif S."/>
            <person name="Shea T."/>
            <person name="Shenoy N."/>
            <person name="Sisk P."/>
            <person name="Stolte C."/>
            <person name="Sykes S."/>
            <person name="Wortman J."/>
            <person name="Nusbaum C."/>
            <person name="Birren B."/>
        </authorList>
    </citation>
    <scope>NUCLEOTIDE SEQUENCE [LARGE SCALE GENOMIC DNA]</scope>
    <source>
        <strain evidence="6 7">ATCC 29453</strain>
    </source>
</reference>
<organism evidence="6 7">
    <name type="scientific">Simonsiella muelleri ATCC 29453</name>
    <dbReference type="NCBI Taxonomy" id="641147"/>
    <lineage>
        <taxon>Bacteria</taxon>
        <taxon>Pseudomonadati</taxon>
        <taxon>Pseudomonadota</taxon>
        <taxon>Betaproteobacteria</taxon>
        <taxon>Neisseriales</taxon>
        <taxon>Neisseriaceae</taxon>
        <taxon>Simonsiella</taxon>
    </lineage>
</organism>
<feature type="transmembrane region" description="Helical" evidence="4">
    <location>
        <begin position="12"/>
        <end position="35"/>
    </location>
</feature>
<dbReference type="PROSITE" id="PS50850">
    <property type="entry name" value="MFS"/>
    <property type="match status" value="1"/>
</dbReference>
<keyword evidence="3 4" id="KW-0472">Membrane</keyword>